<evidence type="ECO:0000256" key="3">
    <source>
        <dbReference type="ARBA" id="ARBA00022692"/>
    </source>
</evidence>
<evidence type="ECO:0000256" key="7">
    <source>
        <dbReference type="SAM" id="Phobius"/>
    </source>
</evidence>
<dbReference type="PANTHER" id="PTHR32309">
    <property type="entry name" value="TYROSINE-PROTEIN KINASE"/>
    <property type="match status" value="1"/>
</dbReference>
<sequence>MDIDIFQLPGIVRKRIHYVVLAAMVCALLGMGFVLTQKPFYRSTVEIFVDIGAGPVVGTDTGGSLNMQQVIGSQIYLIQSRDVLRDVVTRLDLTRDPYFNGSGLLSRLLGRTKTDAATVDGVINALLENLSVARNGDSFVFTITVKHGNSEMAAKIANAIAESYLTVADKARLDVSLKTTRTIAEQAEELRQRVLDAQEAVEDFRAENGMISAGDQGLITDQQLAGLNQQLLAARQQVEQQKTAYEQARQLNVSNVEAGAIPETLNSGALSGLRSRYSQALDRQAELAANLGNDHPQMRAIRSQIASIRNAIEIELERIRQLSANTYERTRANLVSLEKRFDDQAASSKDNGKLRFQLVQLTSEAQAIDAVYKAFLTRAEELSRQQDLGNGNSRVISEAVPSDKAVQAPKLLVLIAAVLFGSAAGATLAVLRELLGGTKRMERSLVAKTSAPMLAVMAGNAPSPSGRIDSFTRRLPFARPSAPEALPREAGIRRLGQLLEAEFGATRPATIAFLSPDGSGRDGVAADVARELHVAGEVVLFCDGELRPRDHSAARPSWSVKIRLDAGAPRGHALEDVLHFERIGAGGLRRIAALGSSRVSTAPRTEPVDFTVVDCSGTPAETVIPTVLKHTDAVIIVSTVGATGGDALDTLMAEIGPWRDKILGNVLLSRRAP</sequence>
<keyword evidence="5 7" id="KW-0472">Membrane</keyword>
<dbReference type="PANTHER" id="PTHR32309:SF13">
    <property type="entry name" value="FERRIC ENTEROBACTIN TRANSPORT PROTEIN FEPE"/>
    <property type="match status" value="1"/>
</dbReference>
<dbReference type="InterPro" id="IPR003856">
    <property type="entry name" value="LPS_length_determ_N"/>
</dbReference>
<evidence type="ECO:0000313" key="11">
    <source>
        <dbReference type="Proteomes" id="UP000574761"/>
    </source>
</evidence>
<dbReference type="Pfam" id="PF13807">
    <property type="entry name" value="GNVR"/>
    <property type="match status" value="1"/>
</dbReference>
<dbReference type="RefSeq" id="WP_183802197.1">
    <property type="nucleotide sequence ID" value="NZ_JACIEE010000003.1"/>
</dbReference>
<reference evidence="10 11" key="1">
    <citation type="submission" date="2020-08" db="EMBL/GenBank/DDBJ databases">
        <title>Genomic Encyclopedia of Type Strains, Phase IV (KMG-IV): sequencing the most valuable type-strain genomes for metagenomic binning, comparative biology and taxonomic classification.</title>
        <authorList>
            <person name="Goeker M."/>
        </authorList>
    </citation>
    <scope>NUCLEOTIDE SEQUENCE [LARGE SCALE GENOMIC DNA]</scope>
    <source>
        <strain evidence="10 11">DSM 100211</strain>
    </source>
</reference>
<evidence type="ECO:0000259" key="8">
    <source>
        <dbReference type="Pfam" id="PF02706"/>
    </source>
</evidence>
<evidence type="ECO:0000313" key="10">
    <source>
        <dbReference type="EMBL" id="MBB3976572.1"/>
    </source>
</evidence>
<evidence type="ECO:0000256" key="2">
    <source>
        <dbReference type="ARBA" id="ARBA00022475"/>
    </source>
</evidence>
<dbReference type="GO" id="GO:0005886">
    <property type="term" value="C:plasma membrane"/>
    <property type="evidence" value="ECO:0007669"/>
    <property type="project" value="UniProtKB-SubCell"/>
</dbReference>
<feature type="transmembrane region" description="Helical" evidence="7">
    <location>
        <begin position="16"/>
        <end position="35"/>
    </location>
</feature>
<dbReference type="GO" id="GO:0004713">
    <property type="term" value="F:protein tyrosine kinase activity"/>
    <property type="evidence" value="ECO:0007669"/>
    <property type="project" value="TreeGrafter"/>
</dbReference>
<name>A0A7W6D9N1_9HYPH</name>
<organism evidence="10 11">
    <name type="scientific">Mycoplana azooxidifex</name>
    <dbReference type="NCBI Taxonomy" id="1636188"/>
    <lineage>
        <taxon>Bacteria</taxon>
        <taxon>Pseudomonadati</taxon>
        <taxon>Pseudomonadota</taxon>
        <taxon>Alphaproteobacteria</taxon>
        <taxon>Hyphomicrobiales</taxon>
        <taxon>Rhizobiaceae</taxon>
        <taxon>Mycoplana</taxon>
    </lineage>
</organism>
<evidence type="ECO:0000256" key="1">
    <source>
        <dbReference type="ARBA" id="ARBA00004651"/>
    </source>
</evidence>
<evidence type="ECO:0000259" key="9">
    <source>
        <dbReference type="Pfam" id="PF13807"/>
    </source>
</evidence>
<dbReference type="Proteomes" id="UP000574761">
    <property type="component" value="Unassembled WGS sequence"/>
</dbReference>
<dbReference type="InterPro" id="IPR050445">
    <property type="entry name" value="Bact_polysacc_biosynth/exp"/>
</dbReference>
<evidence type="ECO:0000256" key="4">
    <source>
        <dbReference type="ARBA" id="ARBA00022989"/>
    </source>
</evidence>
<dbReference type="Pfam" id="PF02706">
    <property type="entry name" value="Wzz"/>
    <property type="match status" value="1"/>
</dbReference>
<evidence type="ECO:0000256" key="5">
    <source>
        <dbReference type="ARBA" id="ARBA00023136"/>
    </source>
</evidence>
<keyword evidence="6" id="KW-0175">Coiled coil</keyword>
<protein>
    <submittedName>
        <fullName evidence="10">Uncharacterized protein involved in exopolysaccharide biosynthesis</fullName>
    </submittedName>
</protein>
<keyword evidence="3 7" id="KW-0812">Transmembrane</keyword>
<keyword evidence="11" id="KW-1185">Reference proteome</keyword>
<dbReference type="InterPro" id="IPR032807">
    <property type="entry name" value="GNVR"/>
</dbReference>
<comment type="caution">
    <text evidence="10">The sequence shown here is derived from an EMBL/GenBank/DDBJ whole genome shotgun (WGS) entry which is preliminary data.</text>
</comment>
<feature type="domain" description="Polysaccharide chain length determinant N-terminal" evidence="8">
    <location>
        <begin position="2"/>
        <end position="89"/>
    </location>
</feature>
<comment type="subcellular location">
    <subcellularLocation>
        <location evidence="1">Cell membrane</location>
        <topology evidence="1">Multi-pass membrane protein</topology>
    </subcellularLocation>
</comment>
<feature type="coiled-coil region" evidence="6">
    <location>
        <begin position="187"/>
        <end position="251"/>
    </location>
</feature>
<evidence type="ECO:0000256" key="6">
    <source>
        <dbReference type="SAM" id="Coils"/>
    </source>
</evidence>
<feature type="domain" description="Tyrosine-protein kinase G-rich" evidence="9">
    <location>
        <begin position="357"/>
        <end position="433"/>
    </location>
</feature>
<gene>
    <name evidence="10" type="ORF">GGQ64_001761</name>
</gene>
<proteinExistence type="predicted"/>
<keyword evidence="2" id="KW-1003">Cell membrane</keyword>
<dbReference type="EMBL" id="JACIEE010000003">
    <property type="protein sequence ID" value="MBB3976572.1"/>
    <property type="molecule type" value="Genomic_DNA"/>
</dbReference>
<dbReference type="AlphaFoldDB" id="A0A7W6D9N1"/>
<keyword evidence="4 7" id="KW-1133">Transmembrane helix</keyword>
<accession>A0A7W6D9N1</accession>